<comment type="caution">
    <text evidence="2">The sequence shown here is derived from an EMBL/GenBank/DDBJ whole genome shotgun (WGS) entry which is preliminary data.</text>
</comment>
<protein>
    <recommendedName>
        <fullName evidence="4">GtrA-like protein</fullName>
    </recommendedName>
</protein>
<reference evidence="3" key="1">
    <citation type="journal article" date="2019" name="Int. J. Syst. Evol. Microbiol.">
        <title>The Global Catalogue of Microorganisms (GCM) 10K type strain sequencing project: providing services to taxonomists for standard genome sequencing and annotation.</title>
        <authorList>
            <consortium name="The Broad Institute Genomics Platform"/>
            <consortium name="The Broad Institute Genome Sequencing Center for Infectious Disease"/>
            <person name="Wu L."/>
            <person name="Ma J."/>
        </authorList>
    </citation>
    <scope>NUCLEOTIDE SEQUENCE [LARGE SCALE GENOMIC DNA]</scope>
    <source>
        <strain evidence="3">KCTC 22280</strain>
    </source>
</reference>
<feature type="transmembrane region" description="Helical" evidence="1">
    <location>
        <begin position="12"/>
        <end position="34"/>
    </location>
</feature>
<keyword evidence="1" id="KW-0812">Transmembrane</keyword>
<accession>A0ABQ3APP4</accession>
<evidence type="ECO:0000313" key="3">
    <source>
        <dbReference type="Proteomes" id="UP000601597"/>
    </source>
</evidence>
<dbReference type="RefSeq" id="WP_189572822.1">
    <property type="nucleotide sequence ID" value="NZ_BMXV01000001.1"/>
</dbReference>
<feature type="transmembrane region" description="Helical" evidence="1">
    <location>
        <begin position="103"/>
        <end position="124"/>
    </location>
</feature>
<keyword evidence="1" id="KW-1133">Transmembrane helix</keyword>
<evidence type="ECO:0000313" key="2">
    <source>
        <dbReference type="EMBL" id="GGY62703.1"/>
    </source>
</evidence>
<name>A0ABQ3APP4_9GAMM</name>
<keyword evidence="1" id="KW-0472">Membrane</keyword>
<feature type="transmembrane region" description="Helical" evidence="1">
    <location>
        <begin position="40"/>
        <end position="59"/>
    </location>
</feature>
<dbReference type="EMBL" id="BMXV01000001">
    <property type="protein sequence ID" value="GGY62703.1"/>
    <property type="molecule type" value="Genomic_DNA"/>
</dbReference>
<feature type="transmembrane region" description="Helical" evidence="1">
    <location>
        <begin position="71"/>
        <end position="91"/>
    </location>
</feature>
<keyword evidence="3" id="KW-1185">Reference proteome</keyword>
<evidence type="ECO:0008006" key="4">
    <source>
        <dbReference type="Google" id="ProtNLM"/>
    </source>
</evidence>
<proteinExistence type="predicted"/>
<sequence>MTDMAGNNTIQDVIAYVLVFGGLSLVILMIHLFSGTAHGLISNLLATILAAFYLVWYRWQSRRPGMPTRVGFSLLAGFCAIVFLVILQLLAPLIPNQEYAPVQGYQALVVFVLNAGAFAGVTWLKIRYRH</sequence>
<dbReference type="Proteomes" id="UP000601597">
    <property type="component" value="Unassembled WGS sequence"/>
</dbReference>
<evidence type="ECO:0000256" key="1">
    <source>
        <dbReference type="SAM" id="Phobius"/>
    </source>
</evidence>
<organism evidence="2 3">
    <name type="scientific">Marinobacter zhanjiangensis</name>
    <dbReference type="NCBI Taxonomy" id="578215"/>
    <lineage>
        <taxon>Bacteria</taxon>
        <taxon>Pseudomonadati</taxon>
        <taxon>Pseudomonadota</taxon>
        <taxon>Gammaproteobacteria</taxon>
        <taxon>Pseudomonadales</taxon>
        <taxon>Marinobacteraceae</taxon>
        <taxon>Marinobacter</taxon>
    </lineage>
</organism>
<gene>
    <name evidence="2" type="ORF">GCM10007071_07050</name>
</gene>